<feature type="compositionally biased region" description="Basic and acidic residues" evidence="2">
    <location>
        <begin position="269"/>
        <end position="284"/>
    </location>
</feature>
<accession>A0A6L2KH53</accession>
<feature type="coiled-coil region" evidence="1">
    <location>
        <begin position="374"/>
        <end position="401"/>
    </location>
</feature>
<reference evidence="3" key="1">
    <citation type="journal article" date="2019" name="Sci. Rep.">
        <title>Draft genome of Tanacetum cinerariifolium, the natural source of mosquito coil.</title>
        <authorList>
            <person name="Yamashiro T."/>
            <person name="Shiraishi A."/>
            <person name="Satake H."/>
            <person name="Nakayama K."/>
        </authorList>
    </citation>
    <scope>NUCLEOTIDE SEQUENCE</scope>
</reference>
<proteinExistence type="predicted"/>
<feature type="region of interest" description="Disordered" evidence="2">
    <location>
        <begin position="253"/>
        <end position="284"/>
    </location>
</feature>
<dbReference type="AlphaFoldDB" id="A0A6L2KH53"/>
<dbReference type="EMBL" id="BKCJ010002373">
    <property type="protein sequence ID" value="GEU48110.1"/>
    <property type="molecule type" value="Genomic_DNA"/>
</dbReference>
<keyword evidence="1" id="KW-0175">Coiled coil</keyword>
<protein>
    <submittedName>
        <fullName evidence="3">Transposase (Putative), gypsy type</fullName>
    </submittedName>
</protein>
<comment type="caution">
    <text evidence="3">The sequence shown here is derived from an EMBL/GenBank/DDBJ whole genome shotgun (WGS) entry which is preliminary data.</text>
</comment>
<feature type="compositionally biased region" description="Basic and acidic residues" evidence="2">
    <location>
        <begin position="253"/>
        <end position="262"/>
    </location>
</feature>
<gene>
    <name evidence="3" type="ORF">Tci_020088</name>
</gene>
<name>A0A6L2KH53_TANCI</name>
<organism evidence="3">
    <name type="scientific">Tanacetum cinerariifolium</name>
    <name type="common">Dalmatian daisy</name>
    <name type="synonym">Chrysanthemum cinerariifolium</name>
    <dbReference type="NCBI Taxonomy" id="118510"/>
    <lineage>
        <taxon>Eukaryota</taxon>
        <taxon>Viridiplantae</taxon>
        <taxon>Streptophyta</taxon>
        <taxon>Embryophyta</taxon>
        <taxon>Tracheophyta</taxon>
        <taxon>Spermatophyta</taxon>
        <taxon>Magnoliopsida</taxon>
        <taxon>eudicotyledons</taxon>
        <taxon>Gunneridae</taxon>
        <taxon>Pentapetalae</taxon>
        <taxon>asterids</taxon>
        <taxon>campanulids</taxon>
        <taxon>Asterales</taxon>
        <taxon>Asteraceae</taxon>
        <taxon>Asteroideae</taxon>
        <taxon>Anthemideae</taxon>
        <taxon>Anthemidinae</taxon>
        <taxon>Tanacetum</taxon>
    </lineage>
</organism>
<evidence type="ECO:0000256" key="2">
    <source>
        <dbReference type="SAM" id="MobiDB-lite"/>
    </source>
</evidence>
<sequence length="435" mass="49888">MSSGSQYVGDPVIPKFDMHIYSFVPTVDEVNRDKMGIYEQYLELSGVRAPFSTLLLIMIKHFRIHISQLVLLGLNRLTMFEIYYHSLNINPNINLLYAFYKLNKQGHWFSFECRTRKGGHDKIFNEFYTRLKHWKDHFFLINRRSILDAIPWRHKNSSVADPSPTGVRAGDIHRLCENIIDLRSVYPAMLYEIGLTTIWKHVGYHPVLKDVEGNVATSMSQFLKFSMSEGSALARGSPRVEHEDERVLEAKRMAQSAKDKVAGKRSHSAHSDEYTHAHSGEDGLYHDERDEHVHRHASGHVLSSLFGGSGRQVFSQRNPGGDALNDDYGELYQSHRSCQDVFDRLADTQNQLVDAIRSRNTLFDDHKILQQEHLGCVEEQIKRLEEALASKTSSLSKAESVASVLKGDLERLTMDLHHSEIIRHNYARQLLHTVI</sequence>
<evidence type="ECO:0000256" key="1">
    <source>
        <dbReference type="SAM" id="Coils"/>
    </source>
</evidence>
<evidence type="ECO:0000313" key="3">
    <source>
        <dbReference type="EMBL" id="GEU48110.1"/>
    </source>
</evidence>